<feature type="transmembrane region" description="Helical" evidence="2">
    <location>
        <begin position="280"/>
        <end position="303"/>
    </location>
</feature>
<keyword evidence="6" id="KW-1185">Reference proteome</keyword>
<feature type="domain" description="Chitin-binding type-2" evidence="3">
    <location>
        <begin position="132"/>
        <end position="187"/>
    </location>
</feature>
<keyword evidence="2" id="KW-1133">Transmembrane helix</keyword>
<keyword evidence="2" id="KW-0472">Membrane</keyword>
<feature type="compositionally biased region" description="Low complexity" evidence="1">
    <location>
        <begin position="239"/>
        <end position="265"/>
    </location>
</feature>
<evidence type="ECO:0000313" key="6">
    <source>
        <dbReference type="Proteomes" id="UP000014760"/>
    </source>
</evidence>
<keyword evidence="2" id="KW-0812">Transmembrane</keyword>
<proteinExistence type="predicted"/>
<dbReference type="Proteomes" id="UP000014760">
    <property type="component" value="Unassembled WGS sequence"/>
</dbReference>
<dbReference type="EnsemblMetazoa" id="CapteT196974">
    <property type="protein sequence ID" value="CapteP196974"/>
    <property type="gene ID" value="CapteG196974"/>
</dbReference>
<feature type="region of interest" description="Disordered" evidence="1">
    <location>
        <begin position="199"/>
        <end position="274"/>
    </location>
</feature>
<feature type="region of interest" description="Disordered" evidence="1">
    <location>
        <begin position="384"/>
        <end position="414"/>
    </location>
</feature>
<dbReference type="EMBL" id="AMQN01003010">
    <property type="status" value="NOT_ANNOTATED_CDS"/>
    <property type="molecule type" value="Genomic_DNA"/>
</dbReference>
<dbReference type="AlphaFoldDB" id="R7TB95"/>
<name>R7TB95_CAPTE</name>
<evidence type="ECO:0000256" key="2">
    <source>
        <dbReference type="SAM" id="Phobius"/>
    </source>
</evidence>
<feature type="compositionally biased region" description="Polar residues" evidence="1">
    <location>
        <begin position="310"/>
        <end position="319"/>
    </location>
</feature>
<evidence type="ECO:0000313" key="5">
    <source>
        <dbReference type="EnsemblMetazoa" id="CapteP196974"/>
    </source>
</evidence>
<dbReference type="EMBL" id="KB310691">
    <property type="protein sequence ID" value="ELT90984.1"/>
    <property type="molecule type" value="Genomic_DNA"/>
</dbReference>
<dbReference type="Pfam" id="PF01607">
    <property type="entry name" value="CBM_14"/>
    <property type="match status" value="1"/>
</dbReference>
<protein>
    <recommendedName>
        <fullName evidence="3">Chitin-binding type-2 domain-containing protein</fullName>
    </recommendedName>
</protein>
<organism evidence="4">
    <name type="scientific">Capitella teleta</name>
    <name type="common">Polychaete worm</name>
    <dbReference type="NCBI Taxonomy" id="283909"/>
    <lineage>
        <taxon>Eukaryota</taxon>
        <taxon>Metazoa</taxon>
        <taxon>Spiralia</taxon>
        <taxon>Lophotrochozoa</taxon>
        <taxon>Annelida</taxon>
        <taxon>Polychaeta</taxon>
        <taxon>Sedentaria</taxon>
        <taxon>Scolecida</taxon>
        <taxon>Capitellidae</taxon>
        <taxon>Capitella</taxon>
    </lineage>
</organism>
<dbReference type="GO" id="GO:0008061">
    <property type="term" value="F:chitin binding"/>
    <property type="evidence" value="ECO:0007669"/>
    <property type="project" value="InterPro"/>
</dbReference>
<dbReference type="OrthoDB" id="6020543at2759"/>
<sequence>MLKNVYTIINIKFDNEDHVSQYLTLHVFLTQFHTCKARSLPLAQAVDPCDLPKYCKEGTRIPNPDNCESYLECSNAFMWEPRQCPDTTCFDVNELRCVLAPCECFPACPVYTGPTTEGFTREILTPGLCYDVEPCKEGEKFTDVSDCEFYFQCIGGTPIRLLCAPGLVFDVFKLDCEQPSNDFNCDYRCITTAPTTSTVAMTTESSTQESTTTELPSSSEQNLTETSTVASTRSPQEITSAALPTTSSSSSSPRSTDLLPSPTTPNGDVTHGPPKDDSSMLLAIIIPAVCGVAIIIVIVAACVCCKKNQVSSDGDQYSQDEVKKGDLGKAEDDYHVDDSDKATLLEPRNLPNKLPAISASTAQSSIPSSEDELGVMKWNRLPNIPTENAGVTKPNGWARLPDIPKSHSALPPIQ</sequence>
<feature type="compositionally biased region" description="Basic and acidic residues" evidence="1">
    <location>
        <begin position="320"/>
        <end position="334"/>
    </location>
</feature>
<gene>
    <name evidence="4" type="ORF">CAPTEDRAFT_196974</name>
</gene>
<dbReference type="GO" id="GO:0005576">
    <property type="term" value="C:extracellular region"/>
    <property type="evidence" value="ECO:0007669"/>
    <property type="project" value="InterPro"/>
</dbReference>
<dbReference type="HOGENOM" id="CLU_664396_0_0_1"/>
<evidence type="ECO:0000259" key="3">
    <source>
        <dbReference type="PROSITE" id="PS50940"/>
    </source>
</evidence>
<dbReference type="InterPro" id="IPR036508">
    <property type="entry name" value="Chitin-bd_dom_sf"/>
</dbReference>
<dbReference type="SMART" id="SM00494">
    <property type="entry name" value="ChtBD2"/>
    <property type="match status" value="2"/>
</dbReference>
<evidence type="ECO:0000313" key="4">
    <source>
        <dbReference type="EMBL" id="ELT90984.1"/>
    </source>
</evidence>
<reference evidence="6" key="1">
    <citation type="submission" date="2012-12" db="EMBL/GenBank/DDBJ databases">
        <authorList>
            <person name="Hellsten U."/>
            <person name="Grimwood J."/>
            <person name="Chapman J.A."/>
            <person name="Shapiro H."/>
            <person name="Aerts A."/>
            <person name="Otillar R.P."/>
            <person name="Terry A.Y."/>
            <person name="Boore J.L."/>
            <person name="Simakov O."/>
            <person name="Marletaz F."/>
            <person name="Cho S.-J."/>
            <person name="Edsinger-Gonzales E."/>
            <person name="Havlak P."/>
            <person name="Kuo D.-H."/>
            <person name="Larsson T."/>
            <person name="Lv J."/>
            <person name="Arendt D."/>
            <person name="Savage R."/>
            <person name="Osoegawa K."/>
            <person name="de Jong P."/>
            <person name="Lindberg D.R."/>
            <person name="Seaver E.C."/>
            <person name="Weisblat D.A."/>
            <person name="Putnam N.H."/>
            <person name="Grigoriev I.V."/>
            <person name="Rokhsar D.S."/>
        </authorList>
    </citation>
    <scope>NUCLEOTIDE SEQUENCE</scope>
    <source>
        <strain evidence="6">I ESC-2004</strain>
    </source>
</reference>
<dbReference type="PROSITE" id="PS50940">
    <property type="entry name" value="CHIT_BIND_II"/>
    <property type="match status" value="1"/>
</dbReference>
<reference evidence="4 6" key="2">
    <citation type="journal article" date="2013" name="Nature">
        <title>Insights into bilaterian evolution from three spiralian genomes.</title>
        <authorList>
            <person name="Simakov O."/>
            <person name="Marletaz F."/>
            <person name="Cho S.J."/>
            <person name="Edsinger-Gonzales E."/>
            <person name="Havlak P."/>
            <person name="Hellsten U."/>
            <person name="Kuo D.H."/>
            <person name="Larsson T."/>
            <person name="Lv J."/>
            <person name="Arendt D."/>
            <person name="Savage R."/>
            <person name="Osoegawa K."/>
            <person name="de Jong P."/>
            <person name="Grimwood J."/>
            <person name="Chapman J.A."/>
            <person name="Shapiro H."/>
            <person name="Aerts A."/>
            <person name="Otillar R.P."/>
            <person name="Terry A.Y."/>
            <person name="Boore J.L."/>
            <person name="Grigoriev I.V."/>
            <person name="Lindberg D.R."/>
            <person name="Seaver E.C."/>
            <person name="Weisblat D.A."/>
            <person name="Putnam N.H."/>
            <person name="Rokhsar D.S."/>
        </authorList>
    </citation>
    <scope>NUCLEOTIDE SEQUENCE</scope>
    <source>
        <strain evidence="4 6">I ESC-2004</strain>
    </source>
</reference>
<evidence type="ECO:0000256" key="1">
    <source>
        <dbReference type="SAM" id="MobiDB-lite"/>
    </source>
</evidence>
<accession>R7TB95</accession>
<dbReference type="SUPFAM" id="SSF57625">
    <property type="entry name" value="Invertebrate chitin-binding proteins"/>
    <property type="match status" value="2"/>
</dbReference>
<feature type="compositionally biased region" description="Polar residues" evidence="1">
    <location>
        <begin position="221"/>
        <end position="238"/>
    </location>
</feature>
<feature type="compositionally biased region" description="Low complexity" evidence="1">
    <location>
        <begin position="199"/>
        <end position="220"/>
    </location>
</feature>
<feature type="region of interest" description="Disordered" evidence="1">
    <location>
        <begin position="310"/>
        <end position="334"/>
    </location>
</feature>
<dbReference type="InterPro" id="IPR002557">
    <property type="entry name" value="Chitin-bd_dom"/>
</dbReference>
<reference evidence="5" key="3">
    <citation type="submission" date="2015-06" db="UniProtKB">
        <authorList>
            <consortium name="EnsemblMetazoa"/>
        </authorList>
    </citation>
    <scope>IDENTIFICATION</scope>
</reference>
<dbReference type="Gene3D" id="2.170.140.10">
    <property type="entry name" value="Chitin binding domain"/>
    <property type="match status" value="1"/>
</dbReference>